<evidence type="ECO:0000313" key="3">
    <source>
        <dbReference type="EMBL" id="MDN5205372.1"/>
    </source>
</evidence>
<dbReference type="CDD" id="cd00616">
    <property type="entry name" value="AHBA_syn"/>
    <property type="match status" value="1"/>
</dbReference>
<protein>
    <submittedName>
        <fullName evidence="3">Aminotransferase class I/II-fold pyridoxal phosphate-dependent enzyme</fullName>
    </submittedName>
</protein>
<reference evidence="3" key="1">
    <citation type="submission" date="2023-06" db="EMBL/GenBank/DDBJ databases">
        <title>Genomic of Parafulvivirga corallium.</title>
        <authorList>
            <person name="Wang G."/>
        </authorList>
    </citation>
    <scope>NUCLEOTIDE SEQUENCE</scope>
    <source>
        <strain evidence="3">BMA10</strain>
    </source>
</reference>
<accession>A0ABT8KX48</accession>
<dbReference type="InterPro" id="IPR000653">
    <property type="entry name" value="DegT/StrS_aminotransferase"/>
</dbReference>
<dbReference type="Gene3D" id="3.90.1150.10">
    <property type="entry name" value="Aspartate Aminotransferase, domain 1"/>
    <property type="match status" value="1"/>
</dbReference>
<dbReference type="GO" id="GO:0008483">
    <property type="term" value="F:transaminase activity"/>
    <property type="evidence" value="ECO:0007669"/>
    <property type="project" value="UniProtKB-KW"/>
</dbReference>
<comment type="caution">
    <text evidence="3">The sequence shown here is derived from an EMBL/GenBank/DDBJ whole genome shotgun (WGS) entry which is preliminary data.</text>
</comment>
<dbReference type="InterPro" id="IPR015421">
    <property type="entry name" value="PyrdxlP-dep_Trfase_major"/>
</dbReference>
<dbReference type="PANTHER" id="PTHR30244:SF34">
    <property type="entry name" value="DTDP-4-AMINO-4,6-DIDEOXYGALACTOSE TRANSAMINASE"/>
    <property type="match status" value="1"/>
</dbReference>
<sequence>MKDKYKIKLVPPDLDRQIVENSLEQFSDSIKDPNRSLRKFESTICDFTGSRFALVVSSGTAALHLAMLLLDIKEEDEVICPTFTFAATINTISYVGAHPVIIDSERQTWNMDPELLVKAIEDRVSMNKLPKAVMITHTYGMPARLDELLEICDHYNLPVIEDAAGSLGSSYNEKSVGTFGEIGVISFNYNKIITTAGGGVLLSHNPKHIERAQYLATQAKLPHDFYVHEEIGYNYQLNGFAAELGLNQFSTLKNRIAKKRAIYRRYVEALDDIEAIKFLPESTPGVSNRWLTTITLENNPQAKALKNHLEEKSIEARFLWNPMHRQPVFKKFPSYLSGVSDDLFSSGLALPSGTGLEIDEQEEVINGVREFFETSY</sequence>
<dbReference type="SUPFAM" id="SSF53383">
    <property type="entry name" value="PLP-dependent transferases"/>
    <property type="match status" value="1"/>
</dbReference>
<name>A0ABT8KX48_9BACT</name>
<dbReference type="InterPro" id="IPR015422">
    <property type="entry name" value="PyrdxlP-dep_Trfase_small"/>
</dbReference>
<keyword evidence="3" id="KW-0808">Transferase</keyword>
<evidence type="ECO:0000256" key="1">
    <source>
        <dbReference type="ARBA" id="ARBA00037999"/>
    </source>
</evidence>
<dbReference type="Proteomes" id="UP001172082">
    <property type="component" value="Unassembled WGS sequence"/>
</dbReference>
<dbReference type="Pfam" id="PF01041">
    <property type="entry name" value="DegT_DnrJ_EryC1"/>
    <property type="match status" value="1"/>
</dbReference>
<organism evidence="3 4">
    <name type="scientific">Splendidivirga corallicola</name>
    <dbReference type="NCBI Taxonomy" id="3051826"/>
    <lineage>
        <taxon>Bacteria</taxon>
        <taxon>Pseudomonadati</taxon>
        <taxon>Bacteroidota</taxon>
        <taxon>Cytophagia</taxon>
        <taxon>Cytophagales</taxon>
        <taxon>Splendidivirgaceae</taxon>
        <taxon>Splendidivirga</taxon>
    </lineage>
</organism>
<evidence type="ECO:0000256" key="2">
    <source>
        <dbReference type="RuleBase" id="RU004508"/>
    </source>
</evidence>
<keyword evidence="2" id="KW-0663">Pyridoxal phosphate</keyword>
<dbReference type="PIRSF" id="PIRSF000390">
    <property type="entry name" value="PLP_StrS"/>
    <property type="match status" value="1"/>
</dbReference>
<keyword evidence="3" id="KW-0032">Aminotransferase</keyword>
<dbReference type="RefSeq" id="WP_346755393.1">
    <property type="nucleotide sequence ID" value="NZ_JAUJEA010000018.1"/>
</dbReference>
<gene>
    <name evidence="3" type="ORF">QQ008_28565</name>
</gene>
<dbReference type="EMBL" id="JAUJEA010000018">
    <property type="protein sequence ID" value="MDN5205372.1"/>
    <property type="molecule type" value="Genomic_DNA"/>
</dbReference>
<dbReference type="InterPro" id="IPR015424">
    <property type="entry name" value="PyrdxlP-dep_Trfase"/>
</dbReference>
<comment type="similarity">
    <text evidence="1 2">Belongs to the DegT/DnrJ/EryC1 family.</text>
</comment>
<evidence type="ECO:0000313" key="4">
    <source>
        <dbReference type="Proteomes" id="UP001172082"/>
    </source>
</evidence>
<dbReference type="Gene3D" id="3.40.640.10">
    <property type="entry name" value="Type I PLP-dependent aspartate aminotransferase-like (Major domain)"/>
    <property type="match status" value="1"/>
</dbReference>
<keyword evidence="4" id="KW-1185">Reference proteome</keyword>
<proteinExistence type="inferred from homology"/>
<dbReference type="PANTHER" id="PTHR30244">
    <property type="entry name" value="TRANSAMINASE"/>
    <property type="match status" value="1"/>
</dbReference>